<keyword evidence="1" id="KW-0732">Signal</keyword>
<evidence type="ECO:0000313" key="3">
    <source>
        <dbReference type="Proteomes" id="UP001059844"/>
    </source>
</evidence>
<dbReference type="Proteomes" id="UP001059844">
    <property type="component" value="Chromosome"/>
</dbReference>
<name>A0ABY5INT2_9FLAO</name>
<accession>A0ABY5INT2</accession>
<keyword evidence="3" id="KW-1185">Reference proteome</keyword>
<evidence type="ECO:0000313" key="2">
    <source>
        <dbReference type="EMBL" id="UUC44503.1"/>
    </source>
</evidence>
<reference evidence="2" key="1">
    <citation type="submission" date="2022-07" db="EMBL/GenBank/DDBJ databases">
        <title>Isolation, identification, and degradation of a PFOSA degrading strain from sewage treatment plant.</title>
        <authorList>
            <person name="Zhang L."/>
            <person name="Huo Y."/>
        </authorList>
    </citation>
    <scope>NUCLEOTIDE SEQUENCE</scope>
    <source>
        <strain evidence="2">C1</strain>
    </source>
</reference>
<protein>
    <submittedName>
        <fullName evidence="2">Uncharacterized protein</fullName>
    </submittedName>
</protein>
<sequence>MNALKQKAAALFLLLLLAGTVHSQTFISYQDLMTKGYEGKQTGSEFNYGRARSLLKDLHPKLYILNGKVKDLTQGNCYYAEVDAYSFSQFLAREDTRPLEILTLKLSANDPLRIDTTALEKFKSLKYIYVICDFKCNPDYIKSLFLNNRNGYLIIYSISIPS</sequence>
<organism evidence="2 3">
    <name type="scientific">Flavobacterium cerinum</name>
    <dbReference type="NCBI Taxonomy" id="2502784"/>
    <lineage>
        <taxon>Bacteria</taxon>
        <taxon>Pseudomonadati</taxon>
        <taxon>Bacteroidota</taxon>
        <taxon>Flavobacteriia</taxon>
        <taxon>Flavobacteriales</taxon>
        <taxon>Flavobacteriaceae</taxon>
        <taxon>Flavobacterium</taxon>
    </lineage>
</organism>
<feature type="signal peptide" evidence="1">
    <location>
        <begin position="1"/>
        <end position="23"/>
    </location>
</feature>
<dbReference type="EMBL" id="CP101751">
    <property type="protein sequence ID" value="UUC44503.1"/>
    <property type="molecule type" value="Genomic_DNA"/>
</dbReference>
<feature type="chain" id="PRO_5047429782" evidence="1">
    <location>
        <begin position="24"/>
        <end position="162"/>
    </location>
</feature>
<proteinExistence type="predicted"/>
<evidence type="ECO:0000256" key="1">
    <source>
        <dbReference type="SAM" id="SignalP"/>
    </source>
</evidence>
<gene>
    <name evidence="2" type="ORF">NOX80_12780</name>
</gene>
<dbReference type="RefSeq" id="WP_256550181.1">
    <property type="nucleotide sequence ID" value="NZ_CP101751.1"/>
</dbReference>